<proteinExistence type="predicted"/>
<protein>
    <recommendedName>
        <fullName evidence="3">YejG-like protein</fullName>
    </recommendedName>
</protein>
<reference evidence="1 2" key="1">
    <citation type="submission" date="2015-05" db="EMBL/GenBank/DDBJ databases">
        <authorList>
            <person name="Goodhead I."/>
        </authorList>
    </citation>
    <scope>NUCLEOTIDE SEQUENCE [LARGE SCALE GENOMIC DNA]</scope>
    <source>
        <strain evidence="2">morsitans</strain>
    </source>
</reference>
<gene>
    <name evidence="1" type="ORF">SGGMMB4_02125</name>
</gene>
<organism evidence="1 2">
    <name type="scientific">Sodalis glossinidius (strain morsitans)</name>
    <dbReference type="NCBI Taxonomy" id="343509"/>
    <lineage>
        <taxon>Bacteria</taxon>
        <taxon>Pseudomonadati</taxon>
        <taxon>Pseudomonadota</taxon>
        <taxon>Gammaproteobacteria</taxon>
        <taxon>Enterobacterales</taxon>
        <taxon>Bruguierivoracaceae</taxon>
        <taxon>Sodalis</taxon>
    </lineage>
</organism>
<dbReference type="Pfam" id="PF13989">
    <property type="entry name" value="YejG"/>
    <property type="match status" value="1"/>
</dbReference>
<dbReference type="NCBIfam" id="NF008811">
    <property type="entry name" value="PRK11835.1"/>
    <property type="match status" value="1"/>
</dbReference>
<dbReference type="Proteomes" id="UP000245838">
    <property type="component" value="Chromosome sggmmb4_Chromosome"/>
</dbReference>
<dbReference type="AlphaFoldDB" id="A0A193QI02"/>
<dbReference type="InterPro" id="IPR020489">
    <property type="entry name" value="Uncharacterised_YejG"/>
</dbReference>
<sequence length="120" mass="13159">MALLGEAVTNLHLSVVHRLPHQYRWLQGYTGVKVEPVIEARHDDNVLIGLTLLSHGDDTAWQVMRELARTLAEIDVSCSIVECDGKPCLFLHREDECAGLCRIKNIGVAVAEPAGAPHIA</sequence>
<dbReference type="EMBL" id="LN854557">
    <property type="protein sequence ID" value="CRL44804.1"/>
    <property type="molecule type" value="Genomic_DNA"/>
</dbReference>
<evidence type="ECO:0000313" key="1">
    <source>
        <dbReference type="EMBL" id="CRL44804.1"/>
    </source>
</evidence>
<evidence type="ECO:0008006" key="3">
    <source>
        <dbReference type="Google" id="ProtNLM"/>
    </source>
</evidence>
<accession>A0A193QI02</accession>
<evidence type="ECO:0000313" key="2">
    <source>
        <dbReference type="Proteomes" id="UP000245838"/>
    </source>
</evidence>
<name>A0A193QI02_SODGM</name>
<dbReference type="RefSeq" id="WP_424141143.1">
    <property type="nucleotide sequence ID" value="NC_007712.1"/>
</dbReference>